<sequence>MHVLSQALNKFSDLLKLIGAVALTAMMMLTVVDVIGRFFKMPIFGSVELVGFLATIVVAAALPYTYKMDGHVGVEILVRLLPDKPQIWIDIFTRTLTLILFILITWQMFLYAEDISQTGEVSMNLEFPIYYIVYLLSFALLVFTVTIVEMIFQDIQKLRKLSEK</sequence>
<comment type="subcellular location">
    <subcellularLocation>
        <location evidence="1">Cell inner membrane</location>
        <topology evidence="1">Multi-pass membrane protein</topology>
    </subcellularLocation>
</comment>
<evidence type="ECO:0000256" key="8">
    <source>
        <dbReference type="ARBA" id="ARBA00038436"/>
    </source>
</evidence>
<dbReference type="Proteomes" id="UP000014216">
    <property type="component" value="Unassembled WGS sequence"/>
</dbReference>
<proteinExistence type="inferred from homology"/>
<protein>
    <submittedName>
        <fullName evidence="11">TRAP-type C4-dicarboxylate transporter permease, small subunit DctQ</fullName>
    </submittedName>
</protein>
<evidence type="ECO:0000256" key="5">
    <source>
        <dbReference type="ARBA" id="ARBA00022692"/>
    </source>
</evidence>
<gene>
    <name evidence="11" type="primary">dctQ3</name>
    <name evidence="11" type="ORF">Dpo_3c04210</name>
</gene>
<keyword evidence="5 9" id="KW-0812">Transmembrane</keyword>
<evidence type="ECO:0000256" key="4">
    <source>
        <dbReference type="ARBA" id="ARBA00022519"/>
    </source>
</evidence>
<keyword evidence="3" id="KW-1003">Cell membrane</keyword>
<feature type="transmembrane region" description="Helical" evidence="9">
    <location>
        <begin position="87"/>
        <end position="109"/>
    </location>
</feature>
<dbReference type="RefSeq" id="WP_006965647.1">
    <property type="nucleotide sequence ID" value="NZ_APJX01000003.1"/>
</dbReference>
<evidence type="ECO:0000256" key="7">
    <source>
        <dbReference type="ARBA" id="ARBA00023136"/>
    </source>
</evidence>
<evidence type="ECO:0000256" key="1">
    <source>
        <dbReference type="ARBA" id="ARBA00004429"/>
    </source>
</evidence>
<keyword evidence="12" id="KW-1185">Reference proteome</keyword>
<feature type="transmembrane region" description="Helical" evidence="9">
    <location>
        <begin position="14"/>
        <end position="35"/>
    </location>
</feature>
<evidence type="ECO:0000256" key="3">
    <source>
        <dbReference type="ARBA" id="ARBA00022475"/>
    </source>
</evidence>
<feature type="transmembrane region" description="Helical" evidence="9">
    <location>
        <begin position="41"/>
        <end position="66"/>
    </location>
</feature>
<name>S0G6T2_9BACT</name>
<dbReference type="PANTHER" id="PTHR35011">
    <property type="entry name" value="2,3-DIKETO-L-GULONATE TRAP TRANSPORTER SMALL PERMEASE PROTEIN YIAM"/>
    <property type="match status" value="1"/>
</dbReference>
<accession>S0G6T2</accession>
<evidence type="ECO:0000256" key="2">
    <source>
        <dbReference type="ARBA" id="ARBA00022448"/>
    </source>
</evidence>
<dbReference type="InterPro" id="IPR055348">
    <property type="entry name" value="DctQ"/>
</dbReference>
<dbReference type="AlphaFoldDB" id="S0G6T2"/>
<reference evidence="11 12" key="1">
    <citation type="journal article" date="2013" name="Genome Announc.">
        <title>Draft Genome Sequence of Desulfotignum phosphitoxidans DSM 13687 Strain FiPS-3.</title>
        <authorList>
            <person name="Poehlein A."/>
            <person name="Daniel R."/>
            <person name="Simeonova D.D."/>
        </authorList>
    </citation>
    <scope>NUCLEOTIDE SEQUENCE [LARGE SCALE GENOMIC DNA]</scope>
    <source>
        <strain evidence="11 12">DSM 13687</strain>
    </source>
</reference>
<evidence type="ECO:0000256" key="6">
    <source>
        <dbReference type="ARBA" id="ARBA00022989"/>
    </source>
</evidence>
<evidence type="ECO:0000313" key="12">
    <source>
        <dbReference type="Proteomes" id="UP000014216"/>
    </source>
</evidence>
<dbReference type="GO" id="GO:0005886">
    <property type="term" value="C:plasma membrane"/>
    <property type="evidence" value="ECO:0007669"/>
    <property type="project" value="UniProtKB-SubCell"/>
</dbReference>
<evidence type="ECO:0000256" key="9">
    <source>
        <dbReference type="SAM" id="Phobius"/>
    </source>
</evidence>
<keyword evidence="7 9" id="KW-0472">Membrane</keyword>
<organism evidence="11 12">
    <name type="scientific">Desulfotignum phosphitoxidans DSM 13687</name>
    <dbReference type="NCBI Taxonomy" id="1286635"/>
    <lineage>
        <taxon>Bacteria</taxon>
        <taxon>Pseudomonadati</taxon>
        <taxon>Thermodesulfobacteriota</taxon>
        <taxon>Desulfobacteria</taxon>
        <taxon>Desulfobacterales</taxon>
        <taxon>Desulfobacteraceae</taxon>
        <taxon>Desulfotignum</taxon>
    </lineage>
</organism>
<feature type="transmembrane region" description="Helical" evidence="9">
    <location>
        <begin position="129"/>
        <end position="152"/>
    </location>
</feature>
<feature type="domain" description="Tripartite ATP-independent periplasmic transporters DctQ component" evidence="10">
    <location>
        <begin position="26"/>
        <end position="156"/>
    </location>
</feature>
<keyword evidence="4" id="KW-0997">Cell inner membrane</keyword>
<dbReference type="InterPro" id="IPR007387">
    <property type="entry name" value="TRAP_DctQ"/>
</dbReference>
<comment type="caution">
    <text evidence="11">The sequence shown here is derived from an EMBL/GenBank/DDBJ whole genome shotgun (WGS) entry which is preliminary data.</text>
</comment>
<evidence type="ECO:0000313" key="11">
    <source>
        <dbReference type="EMBL" id="EMS80276.1"/>
    </source>
</evidence>
<keyword evidence="6 9" id="KW-1133">Transmembrane helix</keyword>
<dbReference type="Pfam" id="PF04290">
    <property type="entry name" value="DctQ"/>
    <property type="match status" value="1"/>
</dbReference>
<keyword evidence="2" id="KW-0813">Transport</keyword>
<evidence type="ECO:0000259" key="10">
    <source>
        <dbReference type="Pfam" id="PF04290"/>
    </source>
</evidence>
<dbReference type="OrthoDB" id="5420680at2"/>
<comment type="similarity">
    <text evidence="8">Belongs to the TRAP transporter small permease family.</text>
</comment>
<dbReference type="EMBL" id="APJX01000003">
    <property type="protein sequence ID" value="EMS80276.1"/>
    <property type="molecule type" value="Genomic_DNA"/>
</dbReference>